<evidence type="ECO:0000313" key="3">
    <source>
        <dbReference type="EMBL" id="EPE28593.1"/>
    </source>
</evidence>
<proteinExistence type="predicted"/>
<feature type="transmembrane region" description="Helical" evidence="2">
    <location>
        <begin position="220"/>
        <end position="244"/>
    </location>
</feature>
<accession>S3DQ28</accession>
<sequence>MSPTTMDSATQTTYNETKSLKHDDLKAESDSDNLVPEKTVTELLCDDPAAEFHKNVKERSANHLNDYIFYYSLCFLLWYIGAGLSLILMPDNSKVYGSRWYENRTKLINTCVSYLAATAIGFESFSLASMMVPAASKILSRQFDTVERLRGNMKFEAQIKDKEHAMYFFLRHVADPNLPNIYNFDQLSRVKIWASIVAGNLLKVCCWQTIGYIIEEDFSTWAGVILILGIIEAAFMARLGWFWGHGRIARTIRKQCLNMSTPVDVEKAFGIKHTPTDHLASYLEFLMVDKKGSKEAQRKERVCLKVLLEEIKVPTLEGTSKE</sequence>
<dbReference type="KEGG" id="glz:GLAREA_09714"/>
<keyword evidence="2" id="KW-1133">Transmembrane helix</keyword>
<feature type="transmembrane region" description="Helical" evidence="2">
    <location>
        <begin position="192"/>
        <end position="214"/>
    </location>
</feature>
<keyword evidence="2" id="KW-0812">Transmembrane</keyword>
<feature type="compositionally biased region" description="Polar residues" evidence="1">
    <location>
        <begin position="1"/>
        <end position="17"/>
    </location>
</feature>
<reference evidence="3 4" key="1">
    <citation type="journal article" date="2013" name="BMC Genomics">
        <title>Genomics-driven discovery of the pneumocandin biosynthetic gene cluster in the fungus Glarea lozoyensis.</title>
        <authorList>
            <person name="Chen L."/>
            <person name="Yue Q."/>
            <person name="Zhang X."/>
            <person name="Xiang M."/>
            <person name="Wang C."/>
            <person name="Li S."/>
            <person name="Che Y."/>
            <person name="Ortiz-Lopez F.J."/>
            <person name="Bills G.F."/>
            <person name="Liu X."/>
            <person name="An Z."/>
        </authorList>
    </citation>
    <scope>NUCLEOTIDE SEQUENCE [LARGE SCALE GENOMIC DNA]</scope>
    <source>
        <strain evidence="4">ATCC 20868 / MF5171</strain>
    </source>
</reference>
<keyword evidence="2" id="KW-0472">Membrane</keyword>
<feature type="region of interest" description="Disordered" evidence="1">
    <location>
        <begin position="1"/>
        <end position="31"/>
    </location>
</feature>
<dbReference type="GeneID" id="19468761"/>
<name>S3DQ28_GLAL2</name>
<gene>
    <name evidence="3" type="ORF">GLAREA_09714</name>
</gene>
<keyword evidence="4" id="KW-1185">Reference proteome</keyword>
<dbReference type="HOGENOM" id="CLU_863432_0_0_1"/>
<evidence type="ECO:0000256" key="2">
    <source>
        <dbReference type="SAM" id="Phobius"/>
    </source>
</evidence>
<dbReference type="Proteomes" id="UP000016922">
    <property type="component" value="Unassembled WGS sequence"/>
</dbReference>
<feature type="compositionally biased region" description="Basic and acidic residues" evidence="1">
    <location>
        <begin position="18"/>
        <end position="29"/>
    </location>
</feature>
<evidence type="ECO:0000256" key="1">
    <source>
        <dbReference type="SAM" id="MobiDB-lite"/>
    </source>
</evidence>
<feature type="transmembrane region" description="Helical" evidence="2">
    <location>
        <begin position="107"/>
        <end position="132"/>
    </location>
</feature>
<dbReference type="EMBL" id="KE145368">
    <property type="protein sequence ID" value="EPE28593.1"/>
    <property type="molecule type" value="Genomic_DNA"/>
</dbReference>
<organism evidence="3 4">
    <name type="scientific">Glarea lozoyensis (strain ATCC 20868 / MF5171)</name>
    <dbReference type="NCBI Taxonomy" id="1116229"/>
    <lineage>
        <taxon>Eukaryota</taxon>
        <taxon>Fungi</taxon>
        <taxon>Dikarya</taxon>
        <taxon>Ascomycota</taxon>
        <taxon>Pezizomycotina</taxon>
        <taxon>Leotiomycetes</taxon>
        <taxon>Helotiales</taxon>
        <taxon>Helotiaceae</taxon>
        <taxon>Glarea</taxon>
    </lineage>
</organism>
<feature type="transmembrane region" description="Helical" evidence="2">
    <location>
        <begin position="67"/>
        <end position="87"/>
    </location>
</feature>
<dbReference type="AlphaFoldDB" id="S3DQ28"/>
<evidence type="ECO:0000313" key="4">
    <source>
        <dbReference type="Proteomes" id="UP000016922"/>
    </source>
</evidence>
<protein>
    <submittedName>
        <fullName evidence="3">Uncharacterized protein</fullName>
    </submittedName>
</protein>
<dbReference type="RefSeq" id="XP_008084501.1">
    <property type="nucleotide sequence ID" value="XM_008086310.1"/>
</dbReference>